<dbReference type="RefSeq" id="WP_090528594.1">
    <property type="nucleotide sequence ID" value="NZ_BMKD01000004.1"/>
</dbReference>
<reference evidence="4 6" key="2">
    <citation type="submission" date="2021-03" db="EMBL/GenBank/DDBJ databases">
        <title>Mucilaginibacter strains isolated from gold and copper mining confer multi heavy-metal resistance.</title>
        <authorList>
            <person name="Li Y."/>
        </authorList>
    </citation>
    <scope>NUCLEOTIDE SEQUENCE [LARGE SCALE GENOMIC DNA]</scope>
    <source>
        <strain evidence="4 6">P2-4</strain>
    </source>
</reference>
<dbReference type="AlphaFoldDB" id="A0AAE6MG18"/>
<dbReference type="Proteomes" id="UP000663940">
    <property type="component" value="Chromosome"/>
</dbReference>
<evidence type="ECO:0000256" key="2">
    <source>
        <dbReference type="ARBA" id="ARBA00022679"/>
    </source>
</evidence>
<evidence type="ECO:0000313" key="4">
    <source>
        <dbReference type="EMBL" id="QTE49210.1"/>
    </source>
</evidence>
<accession>A0AAE6MG18</accession>
<dbReference type="EMBL" id="CP071880">
    <property type="protein sequence ID" value="QTE49210.1"/>
    <property type="molecule type" value="Genomic_DNA"/>
</dbReference>
<dbReference type="EMBL" id="CP043451">
    <property type="protein sequence ID" value="QEM02058.1"/>
    <property type="molecule type" value="Genomic_DNA"/>
</dbReference>
<dbReference type="PANTHER" id="PTHR34136:SF1">
    <property type="entry name" value="UDP-N-ACETYL-D-MANNOSAMINURONIC ACID TRANSFERASE"/>
    <property type="match status" value="1"/>
</dbReference>
<protein>
    <submittedName>
        <fullName evidence="3">WecB/TagA/CpsF family glycosyltransferase</fullName>
    </submittedName>
</protein>
<dbReference type="GO" id="GO:0016758">
    <property type="term" value="F:hexosyltransferase activity"/>
    <property type="evidence" value="ECO:0007669"/>
    <property type="project" value="TreeGrafter"/>
</dbReference>
<dbReference type="Proteomes" id="UP000250557">
    <property type="component" value="Chromosome"/>
</dbReference>
<dbReference type="Pfam" id="PF03808">
    <property type="entry name" value="Glyco_tran_WecG"/>
    <property type="match status" value="1"/>
</dbReference>
<evidence type="ECO:0000256" key="1">
    <source>
        <dbReference type="ARBA" id="ARBA00022676"/>
    </source>
</evidence>
<name>A0AAE6MG18_9SPHI</name>
<organism evidence="3 5">
    <name type="scientific">Mucilaginibacter rubeus</name>
    <dbReference type="NCBI Taxonomy" id="2027860"/>
    <lineage>
        <taxon>Bacteria</taxon>
        <taxon>Pseudomonadati</taxon>
        <taxon>Bacteroidota</taxon>
        <taxon>Sphingobacteriia</taxon>
        <taxon>Sphingobacteriales</taxon>
        <taxon>Sphingobacteriaceae</taxon>
        <taxon>Mucilaginibacter</taxon>
    </lineage>
</organism>
<dbReference type="NCBIfam" id="TIGR00696">
    <property type="entry name" value="wecG_tagA_cpsF"/>
    <property type="match status" value="1"/>
</dbReference>
<proteinExistence type="predicted"/>
<dbReference type="InterPro" id="IPR004629">
    <property type="entry name" value="WecG_TagA_CpsF"/>
</dbReference>
<dbReference type="PANTHER" id="PTHR34136">
    <property type="match status" value="1"/>
</dbReference>
<gene>
    <name evidence="3" type="ORF">DIU31_000440</name>
    <name evidence="4" type="ORF">J3L21_27325</name>
</gene>
<sequence length="248" mass="28368">MKNIFNTISCLGYTVYADSLNKVSIKEKALISTINQYSYCIAKEDVDFKESLKKSEILLPDGVAIVWATRLLTGKRIKKIAGADIHSYLLNEANLNNGSCFYLGATDETLGKIIKRVNDEYPNIKVGSYSPPYKPQFSDSDNKEMLKAINDFKPDVLFVGMTAPKQEKWAYALKDQIDANVICSIGAVFDFYAGTVKRPGKLAINLGMEWLLRLLKEPRRLWRRYLYYGPIFLYEIFMIKFKRRVIPS</sequence>
<evidence type="ECO:0000313" key="6">
    <source>
        <dbReference type="Proteomes" id="UP000663940"/>
    </source>
</evidence>
<evidence type="ECO:0000313" key="5">
    <source>
        <dbReference type="Proteomes" id="UP000250557"/>
    </source>
</evidence>
<keyword evidence="1" id="KW-0328">Glycosyltransferase</keyword>
<dbReference type="GeneID" id="91138809"/>
<evidence type="ECO:0000313" key="3">
    <source>
        <dbReference type="EMBL" id="QEM02058.1"/>
    </source>
</evidence>
<keyword evidence="6" id="KW-1185">Reference proteome</keyword>
<dbReference type="CDD" id="cd06533">
    <property type="entry name" value="Glyco_transf_WecG_TagA"/>
    <property type="match status" value="1"/>
</dbReference>
<reference evidence="3 5" key="1">
    <citation type="submission" date="2019-08" db="EMBL/GenBank/DDBJ databases">
        <title>Comparative genome analysis confer to the adaptation heavy metal polluted environment.</title>
        <authorList>
            <person name="Li Y."/>
        </authorList>
    </citation>
    <scope>NUCLEOTIDE SEQUENCE [LARGE SCALE GENOMIC DNA]</scope>
    <source>
        <strain evidence="3 5">P2</strain>
    </source>
</reference>
<keyword evidence="2" id="KW-0808">Transferase</keyword>